<feature type="compositionally biased region" description="Low complexity" evidence="1">
    <location>
        <begin position="637"/>
        <end position="657"/>
    </location>
</feature>
<dbReference type="InterPro" id="IPR006311">
    <property type="entry name" value="TAT_signal"/>
</dbReference>
<protein>
    <submittedName>
        <fullName evidence="2">DUF839 domain-containing protein</fullName>
    </submittedName>
</protein>
<evidence type="ECO:0000313" key="2">
    <source>
        <dbReference type="EMBL" id="MDX8151400.1"/>
    </source>
</evidence>
<comment type="caution">
    <text evidence="2">The sequence shown here is derived from an EMBL/GenBank/DDBJ whole genome shotgun (WGS) entry which is preliminary data.</text>
</comment>
<feature type="region of interest" description="Disordered" evidence="1">
    <location>
        <begin position="624"/>
        <end position="664"/>
    </location>
</feature>
<evidence type="ECO:0000313" key="3">
    <source>
        <dbReference type="Proteomes" id="UP001277761"/>
    </source>
</evidence>
<reference evidence="2 3" key="1">
    <citation type="submission" date="2023-11" db="EMBL/GenBank/DDBJ databases">
        <authorList>
            <person name="Xu M."/>
            <person name="Jiang T."/>
        </authorList>
    </citation>
    <scope>NUCLEOTIDE SEQUENCE [LARGE SCALE GENOMIC DNA]</scope>
    <source>
        <strain evidence="2 3">SD</strain>
    </source>
</reference>
<name>A0ABU4VKV6_9ACTN</name>
<keyword evidence="3" id="KW-1185">Reference proteome</keyword>
<dbReference type="Gene3D" id="2.120.10.30">
    <property type="entry name" value="TolB, C-terminal domain"/>
    <property type="match status" value="1"/>
</dbReference>
<accession>A0ABU4VKV6</accession>
<proteinExistence type="predicted"/>
<dbReference type="Pfam" id="PF05787">
    <property type="entry name" value="PhoX"/>
    <property type="match status" value="1"/>
</dbReference>
<dbReference type="PANTHER" id="PTHR35399:SF2">
    <property type="entry name" value="DUF839 DOMAIN-CONTAINING PROTEIN"/>
    <property type="match status" value="1"/>
</dbReference>
<gene>
    <name evidence="2" type="ORF">SK069_07345</name>
</gene>
<organism evidence="2 3">
    <name type="scientific">Patulibacter brassicae</name>
    <dbReference type="NCBI Taxonomy" id="1705717"/>
    <lineage>
        <taxon>Bacteria</taxon>
        <taxon>Bacillati</taxon>
        <taxon>Actinomycetota</taxon>
        <taxon>Thermoleophilia</taxon>
        <taxon>Solirubrobacterales</taxon>
        <taxon>Patulibacteraceae</taxon>
        <taxon>Patulibacter</taxon>
    </lineage>
</organism>
<dbReference type="InterPro" id="IPR008557">
    <property type="entry name" value="PhoX"/>
</dbReference>
<evidence type="ECO:0000256" key="1">
    <source>
        <dbReference type="SAM" id="MobiDB-lite"/>
    </source>
</evidence>
<dbReference type="InterPro" id="IPR011042">
    <property type="entry name" value="6-blade_b-propeller_TolB-like"/>
</dbReference>
<feature type="compositionally biased region" description="Pro residues" evidence="1">
    <location>
        <begin position="627"/>
        <end position="636"/>
    </location>
</feature>
<dbReference type="SUPFAM" id="SSF101898">
    <property type="entry name" value="NHL repeat"/>
    <property type="match status" value="1"/>
</dbReference>
<dbReference type="PANTHER" id="PTHR35399">
    <property type="entry name" value="SLR8030 PROTEIN"/>
    <property type="match status" value="1"/>
</dbReference>
<dbReference type="RefSeq" id="WP_319953550.1">
    <property type="nucleotide sequence ID" value="NZ_JAXAVX010000002.1"/>
</dbReference>
<feature type="region of interest" description="Disordered" evidence="1">
    <location>
        <begin position="1"/>
        <end position="23"/>
    </location>
</feature>
<dbReference type="Proteomes" id="UP001277761">
    <property type="component" value="Unassembled WGS sequence"/>
</dbReference>
<sequence length="773" mass="82414">MSPIRPADPAVPVDPSGAHPRAGRTRRSFIRGVAVAGASTAAASALQAAGVADLVGDSAVAAGAPTPFSSFSAIAPSAADRLEVPDGFRADVLISWGDAFENTDGTRLTYGFNNDFLAFLELDGRPDEGLLFVNHEYPAPFFQHGNRDPKTKTPEQIAIEQESVGNSVVHVRRVDGLWQVVSPSPYNRRITGAEPGCEITGPLRGTVQQNADGTPVTVGSVAAGSLANCSGGITPWGTTLSCEENYDGYWGDASAFAYGWKHAPGTDEYDEKAHAHYGWVVEHDPYDASSTPRKHTALGRFRHENTAFRHVAGKPFVLYMGDDKAGEGVYKFVSDRQFLPGRRAHNLRILEEGTLYIAKWSPEGRRRFTSQDEGKAGGALATATSGTGEWVAVQTSELVDCAALLRKRIGTAEYDLHFATNRPEDVEVDEDGTVYVSFTNNTGSGVWDYHGSIRKLQEAGGDPTATTFTWSDYADGGPTGRTTAGEEGFSSCDNLVFDSANNLWVVTDISSSSLNKDSAAHYRYHANNAVFMIPRSGPNAGVAFRFANMPIEAEGTGPYFDADERTLFVNVQHPGEETPSAAGATYGDPSTYSSWWPAGSRSDDYNPSLPRPSTVAITRVAADAPDPGTPVLPPVAPGAGQPAVPSRPAAPAPGATPSGKTTVDVPERLSSATLRRRGVRVGFRVREPARVTITVQVRIPRIGRRSARMLTIGRVARTVPAGSGSVQVRPGAVARAALLAARGRSLSARAVLEVRPTRKGGAPVRRSDAFRVR</sequence>
<dbReference type="PROSITE" id="PS51318">
    <property type="entry name" value="TAT"/>
    <property type="match status" value="1"/>
</dbReference>
<dbReference type="EMBL" id="JAXAVX010000002">
    <property type="protein sequence ID" value="MDX8151400.1"/>
    <property type="molecule type" value="Genomic_DNA"/>
</dbReference>